<sequence length="39" mass="4492">MALRLAAEEGILVGHPGWHQLILLLKWQSVSRSMQEFFV</sequence>
<reference evidence="1 2" key="1">
    <citation type="submission" date="2016-01" db="EMBL/GenBank/DDBJ databases">
        <title>Genome Sequences of Twelve Sporeforming Bacillus Species Isolated from Foods.</title>
        <authorList>
            <person name="Berendsen E.M."/>
            <person name="Wells-Bennik M.H."/>
            <person name="Krawcyk A.O."/>
            <person name="De Jong A."/>
            <person name="Holsappel S."/>
            <person name="Eijlander R.T."/>
            <person name="Kuipers O.P."/>
        </authorList>
    </citation>
    <scope>NUCLEOTIDE SEQUENCE [LARGE SCALE GENOMIC DNA]</scope>
    <source>
        <strain evidence="1 2">B4098</strain>
    </source>
</reference>
<dbReference type="AlphaFoldDB" id="A0A150JVZ6"/>
<gene>
    <name evidence="1" type="ORF">B4098_3446</name>
</gene>
<proteinExistence type="predicted"/>
<evidence type="ECO:0000313" key="1">
    <source>
        <dbReference type="EMBL" id="KYC61261.1"/>
    </source>
</evidence>
<dbReference type="PATRIC" id="fig|1398.26.peg.305"/>
<evidence type="ECO:0000313" key="2">
    <source>
        <dbReference type="Proteomes" id="UP000075288"/>
    </source>
</evidence>
<comment type="caution">
    <text evidence="1">The sequence shown here is derived from an EMBL/GenBank/DDBJ whole genome shotgun (WGS) entry which is preliminary data.</text>
</comment>
<organism evidence="1 2">
    <name type="scientific">Heyndrickxia coagulans</name>
    <name type="common">Weizmannia coagulans</name>
    <dbReference type="NCBI Taxonomy" id="1398"/>
    <lineage>
        <taxon>Bacteria</taxon>
        <taxon>Bacillati</taxon>
        <taxon>Bacillota</taxon>
        <taxon>Bacilli</taxon>
        <taxon>Bacillales</taxon>
        <taxon>Bacillaceae</taxon>
        <taxon>Heyndrickxia</taxon>
    </lineage>
</organism>
<dbReference type="EMBL" id="LQYG01000072">
    <property type="protein sequence ID" value="KYC61261.1"/>
    <property type="molecule type" value="Genomic_DNA"/>
</dbReference>
<protein>
    <submittedName>
        <fullName evidence="1">Uncharacterized protein</fullName>
    </submittedName>
</protein>
<dbReference type="Proteomes" id="UP000075288">
    <property type="component" value="Unassembled WGS sequence"/>
</dbReference>
<name>A0A150JVZ6_HEYCO</name>
<accession>A0A150JVZ6</accession>